<keyword evidence="2" id="KW-0238">DNA-binding</keyword>
<evidence type="ECO:0000259" key="4">
    <source>
        <dbReference type="PROSITE" id="PS50943"/>
    </source>
</evidence>
<evidence type="ECO:0000256" key="2">
    <source>
        <dbReference type="ARBA" id="ARBA00023125"/>
    </source>
</evidence>
<dbReference type="Pfam" id="PF01381">
    <property type="entry name" value="HTH_3"/>
    <property type="match status" value="1"/>
</dbReference>
<keyword evidence="1" id="KW-0805">Transcription regulation</keyword>
<protein>
    <submittedName>
        <fullName evidence="5">Helix-turn-helix domain-containing protein</fullName>
    </submittedName>
</protein>
<dbReference type="CDD" id="cd00093">
    <property type="entry name" value="HTH_XRE"/>
    <property type="match status" value="1"/>
</dbReference>
<evidence type="ECO:0000256" key="3">
    <source>
        <dbReference type="ARBA" id="ARBA00023163"/>
    </source>
</evidence>
<reference evidence="5" key="1">
    <citation type="journal article" date="2020" name="mSystems">
        <title>Genome- and Community-Level Interaction Insights into Carbon Utilization and Element Cycling Functions of Hydrothermarchaeota in Hydrothermal Sediment.</title>
        <authorList>
            <person name="Zhou Z."/>
            <person name="Liu Y."/>
            <person name="Xu W."/>
            <person name="Pan J."/>
            <person name="Luo Z.H."/>
            <person name="Li M."/>
        </authorList>
    </citation>
    <scope>NUCLEOTIDE SEQUENCE [LARGE SCALE GENOMIC DNA]</scope>
    <source>
        <strain evidence="5">SpSt-102</strain>
    </source>
</reference>
<dbReference type="InterPro" id="IPR001387">
    <property type="entry name" value="Cro/C1-type_HTH"/>
</dbReference>
<comment type="caution">
    <text evidence="5">The sequence shown here is derived from an EMBL/GenBank/DDBJ whole genome shotgun (WGS) entry which is preliminary data.</text>
</comment>
<dbReference type="CDD" id="cd06529">
    <property type="entry name" value="S24_LexA-like"/>
    <property type="match status" value="1"/>
</dbReference>
<evidence type="ECO:0000256" key="1">
    <source>
        <dbReference type="ARBA" id="ARBA00023015"/>
    </source>
</evidence>
<dbReference type="PANTHER" id="PTHR40661:SF1">
    <property type="entry name" value="HTH CRO_C1-TYPE DOMAIN-CONTAINING PROTEIN"/>
    <property type="match status" value="1"/>
</dbReference>
<dbReference type="PROSITE" id="PS50943">
    <property type="entry name" value="HTH_CROC1"/>
    <property type="match status" value="1"/>
</dbReference>
<dbReference type="PANTHER" id="PTHR40661">
    <property type="match status" value="1"/>
</dbReference>
<proteinExistence type="predicted"/>
<dbReference type="SUPFAM" id="SSF47413">
    <property type="entry name" value="lambda repressor-like DNA-binding domains"/>
    <property type="match status" value="1"/>
</dbReference>
<dbReference type="SMART" id="SM00530">
    <property type="entry name" value="HTH_XRE"/>
    <property type="match status" value="1"/>
</dbReference>
<dbReference type="GO" id="GO:0003677">
    <property type="term" value="F:DNA binding"/>
    <property type="evidence" value="ECO:0007669"/>
    <property type="project" value="UniProtKB-KW"/>
</dbReference>
<dbReference type="SUPFAM" id="SSF51306">
    <property type="entry name" value="LexA/Signal peptidase"/>
    <property type="match status" value="1"/>
</dbReference>
<name>A0A7C5Z386_9FIRM</name>
<gene>
    <name evidence="5" type="ORF">ENL71_00670</name>
</gene>
<dbReference type="InterPro" id="IPR036286">
    <property type="entry name" value="LexA/Signal_pep-like_sf"/>
</dbReference>
<dbReference type="InterPro" id="IPR015927">
    <property type="entry name" value="Peptidase_S24_S26A/B/C"/>
</dbReference>
<sequence>MIGLFAKRLRELREERKLTQIELGEKLNISGSTISMYEQGRRMPDPDTLYRIAKFFDVSLEYLLGYTDKRKEVDITSIFDVIPVGKLLQVPIVGVVKAGPNGVAYEEFQGFEYIDAELYKDCGNCFFLRVRGDSMEPEIKENDLALVRRQPEIPSGAIGVVIINGEEGMLKKVVKKDNTLVLYSLNPKYEPIVLTEKDEFIVVGQVISIVRKFT</sequence>
<dbReference type="Pfam" id="PF00717">
    <property type="entry name" value="Peptidase_S24"/>
    <property type="match status" value="1"/>
</dbReference>
<keyword evidence="3" id="KW-0804">Transcription</keyword>
<dbReference type="Gene3D" id="2.10.109.10">
    <property type="entry name" value="Umud Fragment, subunit A"/>
    <property type="match status" value="1"/>
</dbReference>
<dbReference type="EMBL" id="DRUZ01000010">
    <property type="protein sequence ID" value="HHS01056.1"/>
    <property type="molecule type" value="Genomic_DNA"/>
</dbReference>
<dbReference type="InterPro" id="IPR010982">
    <property type="entry name" value="Lambda_DNA-bd_dom_sf"/>
</dbReference>
<evidence type="ECO:0000313" key="5">
    <source>
        <dbReference type="EMBL" id="HHS01056.1"/>
    </source>
</evidence>
<dbReference type="Gene3D" id="1.10.260.40">
    <property type="entry name" value="lambda repressor-like DNA-binding domains"/>
    <property type="match status" value="1"/>
</dbReference>
<accession>A0A7C5Z386</accession>
<dbReference type="InterPro" id="IPR039418">
    <property type="entry name" value="LexA-like"/>
</dbReference>
<dbReference type="AlphaFoldDB" id="A0A7C5Z386"/>
<feature type="domain" description="HTH cro/C1-type" evidence="4">
    <location>
        <begin position="9"/>
        <end position="63"/>
    </location>
</feature>
<organism evidence="5">
    <name type="scientific">Caldicellulosiruptor owensensis</name>
    <dbReference type="NCBI Taxonomy" id="55205"/>
    <lineage>
        <taxon>Bacteria</taxon>
        <taxon>Bacillati</taxon>
        <taxon>Bacillota</taxon>
        <taxon>Bacillota incertae sedis</taxon>
        <taxon>Caldicellulosiruptorales</taxon>
        <taxon>Caldicellulosiruptoraceae</taxon>
        <taxon>Caldicellulosiruptor</taxon>
    </lineage>
</organism>